<dbReference type="InterPro" id="IPR027417">
    <property type="entry name" value="P-loop_NTPase"/>
</dbReference>
<accession>E1ZC66</accession>
<organism evidence="10">
    <name type="scientific">Chlorella variabilis</name>
    <name type="common">Green alga</name>
    <dbReference type="NCBI Taxonomy" id="554065"/>
    <lineage>
        <taxon>Eukaryota</taxon>
        <taxon>Viridiplantae</taxon>
        <taxon>Chlorophyta</taxon>
        <taxon>core chlorophytes</taxon>
        <taxon>Trebouxiophyceae</taxon>
        <taxon>Chlorellales</taxon>
        <taxon>Chlorellaceae</taxon>
        <taxon>Chlorella clade</taxon>
        <taxon>Chlorella</taxon>
    </lineage>
</organism>
<dbReference type="GeneID" id="17356141"/>
<evidence type="ECO:0000256" key="6">
    <source>
        <dbReference type="ARBA" id="ARBA00022989"/>
    </source>
</evidence>
<dbReference type="InterPro" id="IPR003439">
    <property type="entry name" value="ABC_transporter-like_ATP-bd"/>
</dbReference>
<sequence length="205" mass="22037">VSGFLLPGQMLCVLGPSGCGKTTLFDLLSGRKTYGTVEGEMLFDGAAPTPSMLRRHLGYVEQQDTLLGMLTPAEMLMYTAELKQPRGMPRADKAAAVADLVRRLGLQRCQHTVIGSVLRRGISGGESKRCNIGIALITSPRVLLIDEITSGLDSFYGGEVALIVKDLAREGISVACTIHSPAPSVFALFDRVLLLQRGRTVYFGP</sequence>
<dbReference type="KEGG" id="cvr:CHLNCDRAFT_10394"/>
<evidence type="ECO:0000313" key="10">
    <source>
        <dbReference type="Proteomes" id="UP000008141"/>
    </source>
</evidence>
<dbReference type="GO" id="GO:0016020">
    <property type="term" value="C:membrane"/>
    <property type="evidence" value="ECO:0007669"/>
    <property type="project" value="UniProtKB-SubCell"/>
</dbReference>
<dbReference type="PROSITE" id="PS50893">
    <property type="entry name" value="ABC_TRANSPORTER_2"/>
    <property type="match status" value="1"/>
</dbReference>
<evidence type="ECO:0000259" key="8">
    <source>
        <dbReference type="PROSITE" id="PS50893"/>
    </source>
</evidence>
<dbReference type="InterPro" id="IPR050352">
    <property type="entry name" value="ABCG_transporters"/>
</dbReference>
<dbReference type="eggNOG" id="KOG0061">
    <property type="taxonomic scope" value="Eukaryota"/>
</dbReference>
<evidence type="ECO:0000256" key="1">
    <source>
        <dbReference type="ARBA" id="ARBA00004141"/>
    </source>
</evidence>
<dbReference type="RefSeq" id="XP_005848660.1">
    <property type="nucleotide sequence ID" value="XM_005848598.1"/>
</dbReference>
<evidence type="ECO:0000313" key="9">
    <source>
        <dbReference type="EMBL" id="EFN56558.1"/>
    </source>
</evidence>
<keyword evidence="3" id="KW-0812">Transmembrane</keyword>
<dbReference type="Gene3D" id="3.40.50.300">
    <property type="entry name" value="P-loop containing nucleotide triphosphate hydrolases"/>
    <property type="match status" value="1"/>
</dbReference>
<dbReference type="EMBL" id="GL433841">
    <property type="protein sequence ID" value="EFN56558.1"/>
    <property type="molecule type" value="Genomic_DNA"/>
</dbReference>
<keyword evidence="5" id="KW-0067">ATP-binding</keyword>
<dbReference type="GO" id="GO:0016887">
    <property type="term" value="F:ATP hydrolysis activity"/>
    <property type="evidence" value="ECO:0007669"/>
    <property type="project" value="InterPro"/>
</dbReference>
<dbReference type="PANTHER" id="PTHR48041:SF91">
    <property type="entry name" value="ABC TRANSPORTER G FAMILY MEMBER 28"/>
    <property type="match status" value="1"/>
</dbReference>
<keyword evidence="10" id="KW-1185">Reference proteome</keyword>
<keyword evidence="7" id="KW-0472">Membrane</keyword>
<dbReference type="InterPro" id="IPR003593">
    <property type="entry name" value="AAA+_ATPase"/>
</dbReference>
<feature type="non-terminal residue" evidence="9">
    <location>
        <position position="1"/>
    </location>
</feature>
<comment type="subcellular location">
    <subcellularLocation>
        <location evidence="1">Membrane</location>
        <topology evidence="1">Multi-pass membrane protein</topology>
    </subcellularLocation>
</comment>
<dbReference type="AlphaFoldDB" id="E1ZC66"/>
<name>E1ZC66_CHLVA</name>
<dbReference type="InParanoid" id="E1ZC66"/>
<keyword evidence="2" id="KW-0813">Transport</keyword>
<dbReference type="Pfam" id="PF00005">
    <property type="entry name" value="ABC_tran"/>
    <property type="match status" value="1"/>
</dbReference>
<evidence type="ECO:0000256" key="2">
    <source>
        <dbReference type="ARBA" id="ARBA00022448"/>
    </source>
</evidence>
<dbReference type="SUPFAM" id="SSF52540">
    <property type="entry name" value="P-loop containing nucleoside triphosphate hydrolases"/>
    <property type="match status" value="1"/>
</dbReference>
<gene>
    <name evidence="9" type="ORF">CHLNCDRAFT_10394</name>
</gene>
<dbReference type="SMART" id="SM00382">
    <property type="entry name" value="AAA"/>
    <property type="match status" value="1"/>
</dbReference>
<dbReference type="Proteomes" id="UP000008141">
    <property type="component" value="Unassembled WGS sequence"/>
</dbReference>
<reference evidence="9 10" key="1">
    <citation type="journal article" date="2010" name="Plant Cell">
        <title>The Chlorella variabilis NC64A genome reveals adaptation to photosymbiosis, coevolution with viruses, and cryptic sex.</title>
        <authorList>
            <person name="Blanc G."/>
            <person name="Duncan G."/>
            <person name="Agarkova I."/>
            <person name="Borodovsky M."/>
            <person name="Gurnon J."/>
            <person name="Kuo A."/>
            <person name="Lindquist E."/>
            <person name="Lucas S."/>
            <person name="Pangilinan J."/>
            <person name="Polle J."/>
            <person name="Salamov A."/>
            <person name="Terry A."/>
            <person name="Yamada T."/>
            <person name="Dunigan D.D."/>
            <person name="Grigoriev I.V."/>
            <person name="Claverie J.M."/>
            <person name="Van Etten J.L."/>
        </authorList>
    </citation>
    <scope>NUCLEOTIDE SEQUENCE [LARGE SCALE GENOMIC DNA]</scope>
    <source>
        <strain evidence="9 10">NC64A</strain>
    </source>
</reference>
<dbReference type="PANTHER" id="PTHR48041">
    <property type="entry name" value="ABC TRANSPORTER G FAMILY MEMBER 28"/>
    <property type="match status" value="1"/>
</dbReference>
<keyword evidence="6" id="KW-1133">Transmembrane helix</keyword>
<dbReference type="GO" id="GO:0005524">
    <property type="term" value="F:ATP binding"/>
    <property type="evidence" value="ECO:0007669"/>
    <property type="project" value="UniProtKB-KW"/>
</dbReference>
<evidence type="ECO:0000256" key="4">
    <source>
        <dbReference type="ARBA" id="ARBA00022741"/>
    </source>
</evidence>
<evidence type="ECO:0000256" key="7">
    <source>
        <dbReference type="ARBA" id="ARBA00023136"/>
    </source>
</evidence>
<feature type="non-terminal residue" evidence="9">
    <location>
        <position position="205"/>
    </location>
</feature>
<dbReference type="OrthoDB" id="66620at2759"/>
<evidence type="ECO:0000256" key="5">
    <source>
        <dbReference type="ARBA" id="ARBA00022840"/>
    </source>
</evidence>
<dbReference type="GO" id="GO:0042626">
    <property type="term" value="F:ATPase-coupled transmembrane transporter activity"/>
    <property type="evidence" value="ECO:0007669"/>
    <property type="project" value="TreeGrafter"/>
</dbReference>
<proteinExistence type="predicted"/>
<protein>
    <recommendedName>
        <fullName evidence="8">ABC transporter domain-containing protein</fullName>
    </recommendedName>
</protein>
<evidence type="ECO:0000256" key="3">
    <source>
        <dbReference type="ARBA" id="ARBA00022692"/>
    </source>
</evidence>
<feature type="domain" description="ABC transporter" evidence="8">
    <location>
        <begin position="1"/>
        <end position="205"/>
    </location>
</feature>
<keyword evidence="4" id="KW-0547">Nucleotide-binding</keyword>
<dbReference type="OMA" id="AMMEIEE"/>